<dbReference type="PANTHER" id="PTHR12629">
    <property type="entry name" value="DIPHOSPHOINOSITOL POLYPHOSPHATE PHOSPHOHYDROLASE"/>
    <property type="match status" value="1"/>
</dbReference>
<dbReference type="Gene3D" id="3.90.79.10">
    <property type="entry name" value="Nucleoside Triphosphate Pyrophosphohydrolase"/>
    <property type="match status" value="1"/>
</dbReference>
<evidence type="ECO:0000313" key="5">
    <source>
        <dbReference type="EMBL" id="RJF80642.1"/>
    </source>
</evidence>
<dbReference type="GO" id="GO:0005737">
    <property type="term" value="C:cytoplasm"/>
    <property type="evidence" value="ECO:0007669"/>
    <property type="project" value="TreeGrafter"/>
</dbReference>
<dbReference type="CDD" id="cd04666">
    <property type="entry name" value="NUDIX_DIPP2_like_Nudt4"/>
    <property type="match status" value="1"/>
</dbReference>
<organism evidence="5 6">
    <name type="scientific">Oleomonas cavernae</name>
    <dbReference type="NCBI Taxonomy" id="2320859"/>
    <lineage>
        <taxon>Bacteria</taxon>
        <taxon>Pseudomonadati</taxon>
        <taxon>Pseudomonadota</taxon>
        <taxon>Alphaproteobacteria</taxon>
        <taxon>Acetobacterales</taxon>
        <taxon>Acetobacteraceae</taxon>
        <taxon>Oleomonas</taxon>
    </lineage>
</organism>
<dbReference type="RefSeq" id="WP_119782693.1">
    <property type="nucleotide sequence ID" value="NZ_QYUK01000016.1"/>
</dbReference>
<dbReference type="InterPro" id="IPR047198">
    <property type="entry name" value="DDP-like_NUDIX"/>
</dbReference>
<sequence length="154" mass="16751">MATKPTLRQYAALPIDLRSGRLEIVLVTSRSSGRWIVPKGRPEARMRGHEVAKMEAFEEAGLLGAVSPKPIGSFGAEKGEGPNFTLARVALYPFRVEGDAQDFPEKGQREIRRASLLEALMLLSDGGLISILVRNEHRLIDLLPPPSAGLAPKS</sequence>
<dbReference type="GO" id="GO:0016462">
    <property type="term" value="F:pyrophosphatase activity"/>
    <property type="evidence" value="ECO:0007669"/>
    <property type="project" value="InterPro"/>
</dbReference>
<keyword evidence="6" id="KW-1185">Reference proteome</keyword>
<comment type="caution">
    <text evidence="5">The sequence shown here is derived from an EMBL/GenBank/DDBJ whole genome shotgun (WGS) entry which is preliminary data.</text>
</comment>
<evidence type="ECO:0000256" key="1">
    <source>
        <dbReference type="ARBA" id="ARBA00001946"/>
    </source>
</evidence>
<evidence type="ECO:0000256" key="2">
    <source>
        <dbReference type="ARBA" id="ARBA00022723"/>
    </source>
</evidence>
<gene>
    <name evidence="5" type="ORF">D3874_26410</name>
</gene>
<proteinExistence type="predicted"/>
<dbReference type="PANTHER" id="PTHR12629:SF0">
    <property type="entry name" value="DIPHOSPHOINOSITOL-POLYPHOSPHATE DIPHOSPHATASE"/>
    <property type="match status" value="1"/>
</dbReference>
<reference evidence="5 6" key="1">
    <citation type="submission" date="2018-09" db="EMBL/GenBank/DDBJ databases">
        <authorList>
            <person name="Zhu H."/>
        </authorList>
    </citation>
    <scope>NUCLEOTIDE SEQUENCE [LARGE SCALE GENOMIC DNA]</scope>
    <source>
        <strain evidence="5 6">K1W22B-8</strain>
    </source>
</reference>
<evidence type="ECO:0000313" key="6">
    <source>
        <dbReference type="Proteomes" id="UP000284605"/>
    </source>
</evidence>
<dbReference type="EMBL" id="QYUK01000016">
    <property type="protein sequence ID" value="RJF80642.1"/>
    <property type="molecule type" value="Genomic_DNA"/>
</dbReference>
<evidence type="ECO:0000256" key="3">
    <source>
        <dbReference type="ARBA" id="ARBA00022801"/>
    </source>
</evidence>
<accession>A0A418VU14</accession>
<evidence type="ECO:0000256" key="4">
    <source>
        <dbReference type="ARBA" id="ARBA00022842"/>
    </source>
</evidence>
<dbReference type="InterPro" id="IPR015797">
    <property type="entry name" value="NUDIX_hydrolase-like_dom_sf"/>
</dbReference>
<dbReference type="GO" id="GO:0046872">
    <property type="term" value="F:metal ion binding"/>
    <property type="evidence" value="ECO:0007669"/>
    <property type="project" value="UniProtKB-KW"/>
</dbReference>
<keyword evidence="4" id="KW-0460">Magnesium</keyword>
<dbReference type="AlphaFoldDB" id="A0A418VU14"/>
<comment type="cofactor">
    <cofactor evidence="1">
        <name>Mg(2+)</name>
        <dbReference type="ChEBI" id="CHEBI:18420"/>
    </cofactor>
</comment>
<protein>
    <recommendedName>
        <fullName evidence="7">NUDIX hydrolase</fullName>
    </recommendedName>
</protein>
<dbReference type="OrthoDB" id="7066910at2"/>
<evidence type="ECO:0008006" key="7">
    <source>
        <dbReference type="Google" id="ProtNLM"/>
    </source>
</evidence>
<keyword evidence="2" id="KW-0479">Metal-binding</keyword>
<dbReference type="SUPFAM" id="SSF55811">
    <property type="entry name" value="Nudix"/>
    <property type="match status" value="1"/>
</dbReference>
<dbReference type="Proteomes" id="UP000284605">
    <property type="component" value="Unassembled WGS sequence"/>
</dbReference>
<keyword evidence="3" id="KW-0378">Hydrolase</keyword>
<name>A0A418VU14_9PROT</name>